<dbReference type="InterPro" id="IPR001789">
    <property type="entry name" value="Sig_transdc_resp-reg_receiver"/>
</dbReference>
<evidence type="ECO:0000313" key="5">
    <source>
        <dbReference type="Proteomes" id="UP000006054"/>
    </source>
</evidence>
<keyword evidence="1" id="KW-0597">Phosphoprotein</keyword>
<dbReference type="GO" id="GO:0003677">
    <property type="term" value="F:DNA binding"/>
    <property type="evidence" value="ECO:0007669"/>
    <property type="project" value="InterPro"/>
</dbReference>
<dbReference type="RefSeq" id="WP_014796693.1">
    <property type="nucleotide sequence ID" value="NC_018018.1"/>
</dbReference>
<feature type="domain" description="HTH LytTR-type" evidence="3">
    <location>
        <begin position="145"/>
        <end position="247"/>
    </location>
</feature>
<name>I4AH00_BERLS</name>
<dbReference type="PANTHER" id="PTHR37299">
    <property type="entry name" value="TRANSCRIPTIONAL REGULATOR-RELATED"/>
    <property type="match status" value="1"/>
</dbReference>
<evidence type="ECO:0000259" key="3">
    <source>
        <dbReference type="PROSITE" id="PS50930"/>
    </source>
</evidence>
<dbReference type="PROSITE" id="PS50930">
    <property type="entry name" value="HTH_LYTTR"/>
    <property type="match status" value="1"/>
</dbReference>
<dbReference type="Pfam" id="PF04397">
    <property type="entry name" value="LytTR"/>
    <property type="match status" value="1"/>
</dbReference>
<dbReference type="STRING" id="880071.Fleli_0775"/>
<dbReference type="Gene3D" id="3.40.50.2300">
    <property type="match status" value="1"/>
</dbReference>
<dbReference type="InterPro" id="IPR011006">
    <property type="entry name" value="CheY-like_superfamily"/>
</dbReference>
<dbReference type="PROSITE" id="PS50110">
    <property type="entry name" value="RESPONSE_REGULATORY"/>
    <property type="match status" value="1"/>
</dbReference>
<feature type="domain" description="Response regulatory" evidence="2">
    <location>
        <begin position="2"/>
        <end position="115"/>
    </location>
</feature>
<dbReference type="KEGG" id="fli:Fleli_0775"/>
<keyword evidence="5" id="KW-1185">Reference proteome</keyword>
<dbReference type="eggNOG" id="COG3279">
    <property type="taxonomic scope" value="Bacteria"/>
</dbReference>
<dbReference type="Proteomes" id="UP000006054">
    <property type="component" value="Chromosome"/>
</dbReference>
<accession>I4AH00</accession>
<dbReference type="PANTHER" id="PTHR37299:SF1">
    <property type="entry name" value="STAGE 0 SPORULATION PROTEIN A HOMOLOG"/>
    <property type="match status" value="1"/>
</dbReference>
<dbReference type="Pfam" id="PF00072">
    <property type="entry name" value="Response_reg"/>
    <property type="match status" value="1"/>
</dbReference>
<organism evidence="4 5">
    <name type="scientific">Bernardetia litoralis (strain ATCC 23117 / DSM 6794 / NBRC 15988 / NCIMB 1366 / Fx l1 / Sio-4)</name>
    <name type="common">Flexibacter litoralis</name>
    <dbReference type="NCBI Taxonomy" id="880071"/>
    <lineage>
        <taxon>Bacteria</taxon>
        <taxon>Pseudomonadati</taxon>
        <taxon>Bacteroidota</taxon>
        <taxon>Cytophagia</taxon>
        <taxon>Cytophagales</taxon>
        <taxon>Bernardetiaceae</taxon>
        <taxon>Bernardetia</taxon>
    </lineage>
</organism>
<dbReference type="OrthoDB" id="1646880at2"/>
<dbReference type="EMBL" id="CP003345">
    <property type="protein sequence ID" value="AFM03235.1"/>
    <property type="molecule type" value="Genomic_DNA"/>
</dbReference>
<dbReference type="Gene3D" id="2.40.50.1020">
    <property type="entry name" value="LytTr DNA-binding domain"/>
    <property type="match status" value="1"/>
</dbReference>
<dbReference type="SMART" id="SM00448">
    <property type="entry name" value="REC"/>
    <property type="match status" value="1"/>
</dbReference>
<evidence type="ECO:0000256" key="1">
    <source>
        <dbReference type="PROSITE-ProRule" id="PRU00169"/>
    </source>
</evidence>
<dbReference type="SUPFAM" id="SSF52172">
    <property type="entry name" value="CheY-like"/>
    <property type="match status" value="1"/>
</dbReference>
<reference evidence="5" key="1">
    <citation type="submission" date="2012-06" db="EMBL/GenBank/DDBJ databases">
        <title>The complete genome of Flexibacter litoralis DSM 6794.</title>
        <authorList>
            <person name="Lucas S."/>
            <person name="Copeland A."/>
            <person name="Lapidus A."/>
            <person name="Glavina del Rio T."/>
            <person name="Dalin E."/>
            <person name="Tice H."/>
            <person name="Bruce D."/>
            <person name="Goodwin L."/>
            <person name="Pitluck S."/>
            <person name="Peters L."/>
            <person name="Ovchinnikova G."/>
            <person name="Lu M."/>
            <person name="Kyrpides N."/>
            <person name="Mavromatis K."/>
            <person name="Ivanova N."/>
            <person name="Brettin T."/>
            <person name="Detter J.C."/>
            <person name="Han C."/>
            <person name="Larimer F."/>
            <person name="Land M."/>
            <person name="Hauser L."/>
            <person name="Markowitz V."/>
            <person name="Cheng J.-F."/>
            <person name="Hugenholtz P."/>
            <person name="Woyke T."/>
            <person name="Wu D."/>
            <person name="Spring S."/>
            <person name="Lang E."/>
            <person name="Kopitz M."/>
            <person name="Brambilla E."/>
            <person name="Klenk H.-P."/>
            <person name="Eisen J.A."/>
        </authorList>
    </citation>
    <scope>NUCLEOTIDE SEQUENCE [LARGE SCALE GENOMIC DNA]</scope>
    <source>
        <strain evidence="5">ATCC 23117 / DSM 6794 / NBRC 15988 / NCIMB 1366 / Sio-4</strain>
    </source>
</reference>
<evidence type="ECO:0000259" key="2">
    <source>
        <dbReference type="PROSITE" id="PS50110"/>
    </source>
</evidence>
<dbReference type="GO" id="GO:0000156">
    <property type="term" value="F:phosphorelay response regulator activity"/>
    <property type="evidence" value="ECO:0007669"/>
    <property type="project" value="InterPro"/>
</dbReference>
<gene>
    <name evidence="4" type="ordered locus">Fleli_0775</name>
</gene>
<dbReference type="InterPro" id="IPR046947">
    <property type="entry name" value="LytR-like"/>
</dbReference>
<dbReference type="AlphaFoldDB" id="I4AH00"/>
<proteinExistence type="predicted"/>
<dbReference type="HOGENOM" id="CLU_000445_14_1_10"/>
<protein>
    <submittedName>
        <fullName evidence="4">Response regulator of the LytR/AlgR family</fullName>
    </submittedName>
</protein>
<dbReference type="InterPro" id="IPR007492">
    <property type="entry name" value="LytTR_DNA-bd_dom"/>
</dbReference>
<sequence length="247" mass="28795">MKAIIIDDEVRARRILKTLLTEHCPQINIVGEAENVPDAVQLIHRENPDIVFSDIEMPEYSGFELLKFITNIDFALIFVTAYQEYAIRAFEVSAVDYLLKPIDVELLKKAVEKVEKRFQATGKLENNQKIEALRENLKGEYITRFALPMADGLMFVDADDIMYLIAEGSYTQIIFTDKKRVLVTKKIKYFEENLLHPCFFRSHRSYIVNLNKISQYIRTGNYIVMDDGFKVSLARERKDEFMKIYQG</sequence>
<dbReference type="SMART" id="SM00850">
    <property type="entry name" value="LytTR"/>
    <property type="match status" value="1"/>
</dbReference>
<feature type="modified residue" description="4-aspartylphosphate" evidence="1">
    <location>
        <position position="54"/>
    </location>
</feature>
<evidence type="ECO:0000313" key="4">
    <source>
        <dbReference type="EMBL" id="AFM03235.1"/>
    </source>
</evidence>